<sequence length="247" mass="28202">MKQMAKILALPKESKRRREAIQELTDFEELLPQLSGNKSKRTNLRCPSEKEKVNSSYTNYGSCPHSLGFMVKKRLWHHIKYNCKSTSKTIPDKQRRHIISESNALLQEDANILSDDVDAKTVTVSAAHNKDKKRVRDKRHACLKLNNDKYVIDEMDRAQNITVLKLSPPPNVVHLHGQHPDRSRVRCSVAQVLASNFKARFAPLPHPHPSLERRQVVGQLSNRSAEFSINSRSRRQARILPTGLPPT</sequence>
<keyword evidence="2" id="KW-1185">Reference proteome</keyword>
<protein>
    <submittedName>
        <fullName evidence="1">Uncharacterized protein</fullName>
    </submittedName>
</protein>
<evidence type="ECO:0000313" key="2">
    <source>
        <dbReference type="Proteomes" id="UP000801492"/>
    </source>
</evidence>
<reference evidence="1" key="1">
    <citation type="submission" date="2019-08" db="EMBL/GenBank/DDBJ databases">
        <title>The genome of the North American firefly Photinus pyralis.</title>
        <authorList>
            <consortium name="Photinus pyralis genome working group"/>
            <person name="Fallon T.R."/>
            <person name="Sander Lower S.E."/>
            <person name="Weng J.-K."/>
        </authorList>
    </citation>
    <scope>NUCLEOTIDE SEQUENCE</scope>
    <source>
        <strain evidence="1">TRF0915ILg1</strain>
        <tissue evidence="1">Whole body</tissue>
    </source>
</reference>
<dbReference type="OrthoDB" id="10066781at2759"/>
<evidence type="ECO:0000313" key="1">
    <source>
        <dbReference type="EMBL" id="KAF2896032.1"/>
    </source>
</evidence>
<proteinExistence type="predicted"/>
<accession>A0A8K0D4G7</accession>
<organism evidence="1 2">
    <name type="scientific">Ignelater luminosus</name>
    <name type="common">Cucubano</name>
    <name type="synonym">Pyrophorus luminosus</name>
    <dbReference type="NCBI Taxonomy" id="2038154"/>
    <lineage>
        <taxon>Eukaryota</taxon>
        <taxon>Metazoa</taxon>
        <taxon>Ecdysozoa</taxon>
        <taxon>Arthropoda</taxon>
        <taxon>Hexapoda</taxon>
        <taxon>Insecta</taxon>
        <taxon>Pterygota</taxon>
        <taxon>Neoptera</taxon>
        <taxon>Endopterygota</taxon>
        <taxon>Coleoptera</taxon>
        <taxon>Polyphaga</taxon>
        <taxon>Elateriformia</taxon>
        <taxon>Elateroidea</taxon>
        <taxon>Elateridae</taxon>
        <taxon>Agrypninae</taxon>
        <taxon>Pyrophorini</taxon>
        <taxon>Ignelater</taxon>
    </lineage>
</organism>
<dbReference type="Proteomes" id="UP000801492">
    <property type="component" value="Unassembled WGS sequence"/>
</dbReference>
<dbReference type="AlphaFoldDB" id="A0A8K0D4G7"/>
<name>A0A8K0D4G7_IGNLU</name>
<gene>
    <name evidence="1" type="ORF">ILUMI_10145</name>
</gene>
<comment type="caution">
    <text evidence="1">The sequence shown here is derived from an EMBL/GenBank/DDBJ whole genome shotgun (WGS) entry which is preliminary data.</text>
</comment>
<dbReference type="EMBL" id="VTPC01005426">
    <property type="protein sequence ID" value="KAF2896032.1"/>
    <property type="molecule type" value="Genomic_DNA"/>
</dbReference>